<gene>
    <name evidence="1" type="ORF">EV702DRAFT_985490</name>
</gene>
<keyword evidence="2" id="KW-1185">Reference proteome</keyword>
<sequence>DPQQVERTTIEDVRIAISDWQFNWGPENTWEKQFNDRLHAQQEHNSTFRSVDMFFSICDDHVQSGREILGDLRKITAGYCRNGRVMKDKFFQIYDMLTIVLLEVKFFEVKLDEYAPSIPTFVCTLL</sequence>
<reference evidence="1" key="1">
    <citation type="journal article" date="2020" name="New Phytol.">
        <title>Comparative genomics reveals dynamic genome evolution in host specialist ectomycorrhizal fungi.</title>
        <authorList>
            <person name="Lofgren L.A."/>
            <person name="Nguyen N.H."/>
            <person name="Vilgalys R."/>
            <person name="Ruytinx J."/>
            <person name="Liao H.L."/>
            <person name="Branco S."/>
            <person name="Kuo A."/>
            <person name="LaButti K."/>
            <person name="Lipzen A."/>
            <person name="Andreopoulos W."/>
            <person name="Pangilinan J."/>
            <person name="Riley R."/>
            <person name="Hundley H."/>
            <person name="Na H."/>
            <person name="Barry K."/>
            <person name="Grigoriev I.V."/>
            <person name="Stajich J.E."/>
            <person name="Kennedy P.G."/>
        </authorList>
    </citation>
    <scope>NUCLEOTIDE SEQUENCE</scope>
    <source>
        <strain evidence="1">DOB743</strain>
    </source>
</reference>
<feature type="non-terminal residue" evidence="1">
    <location>
        <position position="1"/>
    </location>
</feature>
<dbReference type="Proteomes" id="UP000714275">
    <property type="component" value="Unassembled WGS sequence"/>
</dbReference>
<dbReference type="EMBL" id="JABBWD010000451">
    <property type="protein sequence ID" value="KAG1760560.1"/>
    <property type="molecule type" value="Genomic_DNA"/>
</dbReference>
<evidence type="ECO:0000313" key="1">
    <source>
        <dbReference type="EMBL" id="KAG1760560.1"/>
    </source>
</evidence>
<evidence type="ECO:0000313" key="2">
    <source>
        <dbReference type="Proteomes" id="UP000714275"/>
    </source>
</evidence>
<proteinExistence type="predicted"/>
<name>A0A9P6ZF04_9AGAM</name>
<dbReference type="AlphaFoldDB" id="A0A9P6ZF04"/>
<protein>
    <submittedName>
        <fullName evidence="1">Uncharacterized protein</fullName>
    </submittedName>
</protein>
<accession>A0A9P6ZF04</accession>
<organism evidence="1 2">
    <name type="scientific">Suillus placidus</name>
    <dbReference type="NCBI Taxonomy" id="48579"/>
    <lineage>
        <taxon>Eukaryota</taxon>
        <taxon>Fungi</taxon>
        <taxon>Dikarya</taxon>
        <taxon>Basidiomycota</taxon>
        <taxon>Agaricomycotina</taxon>
        <taxon>Agaricomycetes</taxon>
        <taxon>Agaricomycetidae</taxon>
        <taxon>Boletales</taxon>
        <taxon>Suillineae</taxon>
        <taxon>Suillaceae</taxon>
        <taxon>Suillus</taxon>
    </lineage>
</organism>
<dbReference type="OrthoDB" id="2665685at2759"/>
<comment type="caution">
    <text evidence="1">The sequence shown here is derived from an EMBL/GenBank/DDBJ whole genome shotgun (WGS) entry which is preliminary data.</text>
</comment>